<dbReference type="Pfam" id="PF07090">
    <property type="entry name" value="GATase1_like"/>
    <property type="match status" value="1"/>
</dbReference>
<dbReference type="SUPFAM" id="SSF52317">
    <property type="entry name" value="Class I glutamine amidotransferase-like"/>
    <property type="match status" value="1"/>
</dbReference>
<evidence type="ECO:0000259" key="2">
    <source>
        <dbReference type="Pfam" id="PF07090"/>
    </source>
</evidence>
<dbReference type="PANTHER" id="PTHR37947:SF1">
    <property type="entry name" value="BLL2462 PROTEIN"/>
    <property type="match status" value="1"/>
</dbReference>
<reference evidence="3 4" key="1">
    <citation type="submission" date="2018-10" db="EMBL/GenBank/DDBJ databases">
        <title>Genomic Encyclopedia of Type Strains, Phase IV (KMG-IV): sequencing the most valuable type-strain genomes for metagenomic binning, comparative biology and taxonomic classification.</title>
        <authorList>
            <person name="Goeker M."/>
        </authorList>
    </citation>
    <scope>NUCLEOTIDE SEQUENCE [LARGE SCALE GENOMIC DNA]</scope>
    <source>
        <strain evidence="3 4">DSM 4734</strain>
    </source>
</reference>
<dbReference type="InterPro" id="IPR029062">
    <property type="entry name" value="Class_I_gatase-like"/>
</dbReference>
<proteinExistence type="predicted"/>
<sequence>MSVSQGLPLSATVSALDFAPLLPWSIIGGLAGIALLAIAVGGLQKLSGWIWRTLGVALIALVLANPSLVEEERDPLPDVAVLVTDTSASMTVGGRREAAGEMADALRREAENDPLLDLIEVEAGETADGTMLFDGVNAALASAPPDRLAGVVLVTDGQVHDAPLDADALNVDAPIHHVMTGDRAAGDRRLVIEEAPRYGIVGQTVSFVIRVEDDAMQGTANVAFRFEGGDPQVHSIPIGRSTRVEVPVERRGQNVIEAEVEAGRQELSLINNRAAVSVSGVRDRLRVLLVTGEPHNGARAWRDLLKSDPSVDLVHFTILRPPDRRDSTPVDELALIGFPVQELFVERLSEFDLVIFDRYRRRNIMPPLYFDYIARYVENGGALLVTAGPPFAGPPSLYRTPLAAVLPVRPTGYITDAPFTPEPTDTGLRHPVTAGLAGGGETPQWGRWLRHIHGTALGGETLLETPDGDPLLVVQRAGEGRAAIVMSDQTWLWSRGFEGGGPYAEMFRRVAHWLMREPELDEERLTAFATDGELRVERVTLADTPPPLQLTWPDGRQDVVTMTEDEAEPGHFAARLPASGSGLVRLRSGDLTTVAALGPINPLEYADMRPTDAILDPFVDATGGRLFAIGDGPGANLPNLRRTRSTADQSGRSWLGLQRNERYVVRASTRIPLLPGLLLVLLITTMLGLGWWREGR</sequence>
<dbReference type="Proteomes" id="UP000273675">
    <property type="component" value="Unassembled WGS sequence"/>
</dbReference>
<dbReference type="RefSeq" id="WP_121209908.1">
    <property type="nucleotide sequence ID" value="NZ_RBIM01000001.1"/>
</dbReference>
<protein>
    <recommendedName>
        <fullName evidence="2">Putative glutamine amidotransferase domain-containing protein</fullName>
    </recommendedName>
</protein>
<feature type="transmembrane region" description="Helical" evidence="1">
    <location>
        <begin position="20"/>
        <end position="42"/>
    </location>
</feature>
<feature type="transmembrane region" description="Helical" evidence="1">
    <location>
        <begin position="49"/>
        <end position="69"/>
    </location>
</feature>
<dbReference type="EMBL" id="RBIM01000001">
    <property type="protein sequence ID" value="RKR04092.1"/>
    <property type="molecule type" value="Genomic_DNA"/>
</dbReference>
<dbReference type="Gene3D" id="3.40.50.880">
    <property type="match status" value="1"/>
</dbReference>
<feature type="transmembrane region" description="Helical" evidence="1">
    <location>
        <begin position="673"/>
        <end position="692"/>
    </location>
</feature>
<evidence type="ECO:0000313" key="4">
    <source>
        <dbReference type="Proteomes" id="UP000273675"/>
    </source>
</evidence>
<keyword evidence="1" id="KW-0472">Membrane</keyword>
<dbReference type="AlphaFoldDB" id="A0A495DMG1"/>
<dbReference type="InterPro" id="IPR010768">
    <property type="entry name" value="GATase1-like"/>
</dbReference>
<dbReference type="PANTHER" id="PTHR37947">
    <property type="entry name" value="BLL2462 PROTEIN"/>
    <property type="match status" value="1"/>
</dbReference>
<keyword evidence="1" id="KW-0812">Transmembrane</keyword>
<feature type="domain" description="Putative glutamine amidotransferase" evidence="2">
    <location>
        <begin position="368"/>
        <end position="515"/>
    </location>
</feature>
<accession>A0A495DMG1</accession>
<evidence type="ECO:0000256" key="1">
    <source>
        <dbReference type="SAM" id="Phobius"/>
    </source>
</evidence>
<name>A0A495DMG1_9PROT</name>
<evidence type="ECO:0000313" key="3">
    <source>
        <dbReference type="EMBL" id="RKR04092.1"/>
    </source>
</evidence>
<comment type="caution">
    <text evidence="3">The sequence shown here is derived from an EMBL/GenBank/DDBJ whole genome shotgun (WGS) entry which is preliminary data.</text>
</comment>
<keyword evidence="1" id="KW-1133">Transmembrane helix</keyword>
<dbReference type="OrthoDB" id="9769144at2"/>
<gene>
    <name evidence="3" type="ORF">C7435_0536</name>
</gene>
<organism evidence="3 4">
    <name type="scientific">Maricaulis maris</name>
    <dbReference type="NCBI Taxonomy" id="74318"/>
    <lineage>
        <taxon>Bacteria</taxon>
        <taxon>Pseudomonadati</taxon>
        <taxon>Pseudomonadota</taxon>
        <taxon>Alphaproteobacteria</taxon>
        <taxon>Maricaulales</taxon>
        <taxon>Maricaulaceae</taxon>
        <taxon>Maricaulis</taxon>
    </lineage>
</organism>